<dbReference type="Proteomes" id="UP001165101">
    <property type="component" value="Unassembled WGS sequence"/>
</dbReference>
<keyword evidence="2" id="KW-1185">Reference proteome</keyword>
<organism evidence="1 2">
    <name type="scientific">Candida boidinii</name>
    <name type="common">Yeast</name>
    <dbReference type="NCBI Taxonomy" id="5477"/>
    <lineage>
        <taxon>Eukaryota</taxon>
        <taxon>Fungi</taxon>
        <taxon>Dikarya</taxon>
        <taxon>Ascomycota</taxon>
        <taxon>Saccharomycotina</taxon>
        <taxon>Pichiomycetes</taxon>
        <taxon>Pichiales</taxon>
        <taxon>Pichiaceae</taxon>
        <taxon>Ogataea</taxon>
        <taxon>Ogataea/Candida clade</taxon>
    </lineage>
</organism>
<dbReference type="EMBL" id="BSXV01003555">
    <property type="protein sequence ID" value="GME98592.1"/>
    <property type="molecule type" value="Genomic_DNA"/>
</dbReference>
<accession>A0ACB5U0K2</accession>
<reference evidence="1" key="1">
    <citation type="submission" date="2023-04" db="EMBL/GenBank/DDBJ databases">
        <title>Candida boidinii NBRC 1967.</title>
        <authorList>
            <person name="Ichikawa N."/>
            <person name="Sato H."/>
            <person name="Tonouchi N."/>
        </authorList>
    </citation>
    <scope>NUCLEOTIDE SEQUENCE</scope>
    <source>
        <strain evidence="1">NBRC 1967</strain>
    </source>
</reference>
<protein>
    <submittedName>
        <fullName evidence="1">Unnamed protein product</fullName>
    </submittedName>
</protein>
<name>A0ACB5U0K2_CANBO</name>
<sequence length="433" mass="49294">MSFGSGIPPIPPPLSNIPAIPTISSPTTPIPPPTSTIPNLESSPSRQHMQLHHNHHHHHQKQPSYSSSTSSFQQLNHLPAQGISNLNQYQQSYLTTENNALYNGSYSDMSNNLQTKQLPQIPMPPIPNRFYQDPQQQNYYQNQNQMNNNYQGGNYYPPQNQNLMNNNPLYLTTDNTYSSNMYEKSSNQQQQFIAPQITPQAQMIPINDQQPAYDIKNPIVKLHTEVSILDTPQNRIDFKTQNVNNDPFRDFSTNKDYLKWHKTLLKNEGVSPIGKFFQIQTETRLKCSRCGHKTYNYDHSIMLTLNFQSNSSKKSTSSSLSSSSSSSLFNSNHDDNGNGSNNAFNENGSIDPDSQTSKVIDLFASTRHSKKSKFMNFNNKTDINLHEMISNVLANEELSEALDNAWNCPNCEKLSKFVKEFKENGFIFVNEWI</sequence>
<comment type="caution">
    <text evidence="1">The sequence shown here is derived from an EMBL/GenBank/DDBJ whole genome shotgun (WGS) entry which is preliminary data.</text>
</comment>
<evidence type="ECO:0000313" key="2">
    <source>
        <dbReference type="Proteomes" id="UP001165101"/>
    </source>
</evidence>
<evidence type="ECO:0000313" key="1">
    <source>
        <dbReference type="EMBL" id="GME98592.1"/>
    </source>
</evidence>
<gene>
    <name evidence="1" type="ORF">Cboi01_000499800</name>
</gene>
<proteinExistence type="predicted"/>